<comment type="caution">
    <text evidence="1">The sequence shown here is derived from an EMBL/GenBank/DDBJ whole genome shotgun (WGS) entry which is preliminary data.</text>
</comment>
<dbReference type="AlphaFoldDB" id="A0A644ZJU6"/>
<gene>
    <name evidence="1" type="ORF">SDC9_87802</name>
</gene>
<reference evidence="1" key="1">
    <citation type="submission" date="2019-08" db="EMBL/GenBank/DDBJ databases">
        <authorList>
            <person name="Kucharzyk K."/>
            <person name="Murdoch R.W."/>
            <person name="Higgins S."/>
            <person name="Loffler F."/>
        </authorList>
    </citation>
    <scope>NUCLEOTIDE SEQUENCE</scope>
</reference>
<proteinExistence type="predicted"/>
<evidence type="ECO:0000313" key="1">
    <source>
        <dbReference type="EMBL" id="MPM41152.1"/>
    </source>
</evidence>
<protein>
    <submittedName>
        <fullName evidence="1">Uncharacterized protein</fullName>
    </submittedName>
</protein>
<dbReference type="EMBL" id="VSSQ01009262">
    <property type="protein sequence ID" value="MPM41152.1"/>
    <property type="molecule type" value="Genomic_DNA"/>
</dbReference>
<accession>A0A644ZJU6</accession>
<name>A0A644ZJU6_9ZZZZ</name>
<organism evidence="1">
    <name type="scientific">bioreactor metagenome</name>
    <dbReference type="NCBI Taxonomy" id="1076179"/>
    <lineage>
        <taxon>unclassified sequences</taxon>
        <taxon>metagenomes</taxon>
        <taxon>ecological metagenomes</taxon>
    </lineage>
</organism>
<sequence>MFLTGESDQRASVFHASLLADALDGSLVAGKFGVPPGKRRRQPKKWIIPVHGEAETAQHRPDVVAMAVMGQLMRQYVMQFGFIPGNVRRDIYCGAEKSEQAGRR</sequence>